<feature type="domain" description="Transposable element P transposase-like GTP-binding insertion" evidence="3">
    <location>
        <begin position="150"/>
        <end position="225"/>
    </location>
</feature>
<dbReference type="InterPro" id="IPR048365">
    <property type="entry name" value="TNP-like_RNaseH_N"/>
</dbReference>
<feature type="region of interest" description="Disordered" evidence="1">
    <location>
        <begin position="354"/>
        <end position="386"/>
    </location>
</feature>
<accession>A0A6S7H4M8</accession>
<evidence type="ECO:0000259" key="2">
    <source>
        <dbReference type="Pfam" id="PF21787"/>
    </source>
</evidence>
<gene>
    <name evidence="4" type="ORF">PACLA_8A052872</name>
</gene>
<feature type="compositionally biased region" description="Basic and acidic residues" evidence="1">
    <location>
        <begin position="362"/>
        <end position="377"/>
    </location>
</feature>
<keyword evidence="5" id="KW-1185">Reference proteome</keyword>
<feature type="domain" description="Transposable element P transposase-like RNase H" evidence="2">
    <location>
        <begin position="1"/>
        <end position="105"/>
    </location>
</feature>
<dbReference type="Proteomes" id="UP001152795">
    <property type="component" value="Unassembled WGS sequence"/>
</dbReference>
<dbReference type="Pfam" id="PF21787">
    <property type="entry name" value="TNP-like_RNaseH_N"/>
    <property type="match status" value="1"/>
</dbReference>
<evidence type="ECO:0000256" key="1">
    <source>
        <dbReference type="SAM" id="MobiDB-lite"/>
    </source>
</evidence>
<proteinExistence type="predicted"/>
<dbReference type="EMBL" id="CACRXK020003155">
    <property type="protein sequence ID" value="CAB3997656.1"/>
    <property type="molecule type" value="Genomic_DNA"/>
</dbReference>
<evidence type="ECO:0000313" key="4">
    <source>
        <dbReference type="EMBL" id="CAB3997656.1"/>
    </source>
</evidence>
<dbReference type="OrthoDB" id="2441813at2759"/>
<reference evidence="4" key="1">
    <citation type="submission" date="2020-04" db="EMBL/GenBank/DDBJ databases">
        <authorList>
            <person name="Alioto T."/>
            <person name="Alioto T."/>
            <person name="Gomez Garrido J."/>
        </authorList>
    </citation>
    <scope>NUCLEOTIDE SEQUENCE</scope>
    <source>
        <strain evidence="4">A484AB</strain>
    </source>
</reference>
<dbReference type="AlphaFoldDB" id="A0A6S7H4M8"/>
<evidence type="ECO:0000259" key="3">
    <source>
        <dbReference type="Pfam" id="PF21788"/>
    </source>
</evidence>
<evidence type="ECO:0000313" key="5">
    <source>
        <dbReference type="Proteomes" id="UP001152795"/>
    </source>
</evidence>
<name>A0A6S7H4M8_PARCT</name>
<organism evidence="4 5">
    <name type="scientific">Paramuricea clavata</name>
    <name type="common">Red gorgonian</name>
    <name type="synonym">Violescent sea-whip</name>
    <dbReference type="NCBI Taxonomy" id="317549"/>
    <lineage>
        <taxon>Eukaryota</taxon>
        <taxon>Metazoa</taxon>
        <taxon>Cnidaria</taxon>
        <taxon>Anthozoa</taxon>
        <taxon>Octocorallia</taxon>
        <taxon>Malacalcyonacea</taxon>
        <taxon>Plexauridae</taxon>
        <taxon>Paramuricea</taxon>
    </lineage>
</organism>
<dbReference type="InterPro" id="IPR048366">
    <property type="entry name" value="TNP-like_GBD"/>
</dbReference>
<dbReference type="Pfam" id="PF21788">
    <property type="entry name" value="TNP-like_GBD"/>
    <property type="match status" value="1"/>
</dbReference>
<sequence length="386" mass="44597">MKIKGKLVFDKHSGKLIGFTSLGDPDLDYSTFEELEVATHVLAFMIRGVQTTLKFMLAYFLTQTVVSYQLAPLFWRAVGILELNCDLHVVATSSDGMSANRKFYRLHKHIMGEESKILNKTINLFAPQRNIWFFADVPHLMKTTRDLDLGLHQLPKLTIEHIHLTSYAKMRVNLAVQILSKSMAEALRRSMPLEEVSETATFCQLMNDFFDCCNVRSGHEHQRKQNPLLAPYEKCDDPRFVWLTDTFLQYFVDWKEAISKREGFTPDGMTRMFISIQTYEGLQMSVNSLIECTKFLLGNGVSYVLTERFMQDCLEEYFGHQRQRGRRSDNPDAVQFGYNDRILQIQRNAGLVSRGNVGSRQKAGESRWATIREEPLPKKKKEKKQN</sequence>
<comment type="caution">
    <text evidence="4">The sequence shown here is derived from an EMBL/GenBank/DDBJ whole genome shotgun (WGS) entry which is preliminary data.</text>
</comment>
<protein>
    <submittedName>
        <fullName evidence="4">Uncharacterized protein</fullName>
    </submittedName>
</protein>